<evidence type="ECO:0000259" key="7">
    <source>
        <dbReference type="PROSITE" id="PS50949"/>
    </source>
</evidence>
<keyword evidence="8" id="KW-0808">Transferase</keyword>
<reference evidence="8 9" key="1">
    <citation type="submission" date="2019-03" db="EMBL/GenBank/DDBJ databases">
        <title>Genomic Encyclopedia of Type Strains, Phase IV (KMG-IV): sequencing the most valuable type-strain genomes for metagenomic binning, comparative biology and taxonomic classification.</title>
        <authorList>
            <person name="Goeker M."/>
        </authorList>
    </citation>
    <scope>NUCLEOTIDE SEQUENCE [LARGE SCALE GENOMIC DNA]</scope>
    <source>
        <strain evidence="8 9">DSM 45361</strain>
    </source>
</reference>
<accession>A0A4R6SMT6</accession>
<dbReference type="Gene3D" id="1.10.10.10">
    <property type="entry name" value="Winged helix-like DNA-binding domain superfamily/Winged helix DNA-binding domain"/>
    <property type="match status" value="1"/>
</dbReference>
<dbReference type="InterPro" id="IPR051446">
    <property type="entry name" value="HTH_trans_reg/aminotransferase"/>
</dbReference>
<dbReference type="InterPro" id="IPR004839">
    <property type="entry name" value="Aminotransferase_I/II_large"/>
</dbReference>
<dbReference type="PROSITE" id="PS50949">
    <property type="entry name" value="HTH_GNTR"/>
    <property type="match status" value="1"/>
</dbReference>
<dbReference type="PANTHER" id="PTHR46577">
    <property type="entry name" value="HTH-TYPE TRANSCRIPTIONAL REGULATORY PROTEIN GABR"/>
    <property type="match status" value="1"/>
</dbReference>
<dbReference type="InterPro" id="IPR036388">
    <property type="entry name" value="WH-like_DNA-bd_sf"/>
</dbReference>
<dbReference type="RefSeq" id="WP_133847378.1">
    <property type="nucleotide sequence ID" value="NZ_SNXZ01000001.1"/>
</dbReference>
<evidence type="ECO:0000313" key="8">
    <source>
        <dbReference type="EMBL" id="TDQ04483.1"/>
    </source>
</evidence>
<dbReference type="InterPro" id="IPR036390">
    <property type="entry name" value="WH_DNA-bd_sf"/>
</dbReference>
<gene>
    <name evidence="8" type="ORF">EV186_101435</name>
</gene>
<dbReference type="CDD" id="cd07377">
    <property type="entry name" value="WHTH_GntR"/>
    <property type="match status" value="1"/>
</dbReference>
<dbReference type="Proteomes" id="UP000295444">
    <property type="component" value="Unassembled WGS sequence"/>
</dbReference>
<feature type="compositionally biased region" description="Low complexity" evidence="6">
    <location>
        <begin position="456"/>
        <end position="474"/>
    </location>
</feature>
<feature type="domain" description="HTH gntR-type" evidence="7">
    <location>
        <begin position="17"/>
        <end position="90"/>
    </location>
</feature>
<dbReference type="EMBL" id="SNXZ01000001">
    <property type="protein sequence ID" value="TDQ04483.1"/>
    <property type="molecule type" value="Genomic_DNA"/>
</dbReference>
<evidence type="ECO:0000256" key="4">
    <source>
        <dbReference type="ARBA" id="ARBA00023125"/>
    </source>
</evidence>
<dbReference type="GO" id="GO:0003677">
    <property type="term" value="F:DNA binding"/>
    <property type="evidence" value="ECO:0007669"/>
    <property type="project" value="UniProtKB-KW"/>
</dbReference>
<dbReference type="SMART" id="SM00345">
    <property type="entry name" value="HTH_GNTR"/>
    <property type="match status" value="1"/>
</dbReference>
<name>A0A4R6SMT6_LABRH</name>
<dbReference type="InterPro" id="IPR000524">
    <property type="entry name" value="Tscrpt_reg_HTH_GntR"/>
</dbReference>
<dbReference type="SUPFAM" id="SSF53383">
    <property type="entry name" value="PLP-dependent transferases"/>
    <property type="match status" value="1"/>
</dbReference>
<protein>
    <submittedName>
        <fullName evidence="8">GntR family transcriptional regulator/MocR family aminotransferase</fullName>
    </submittedName>
</protein>
<dbReference type="AlphaFoldDB" id="A0A4R6SMT6"/>
<keyword evidence="5" id="KW-0804">Transcription</keyword>
<dbReference type="CDD" id="cd00609">
    <property type="entry name" value="AAT_like"/>
    <property type="match status" value="1"/>
</dbReference>
<comment type="caution">
    <text evidence="8">The sequence shown here is derived from an EMBL/GenBank/DDBJ whole genome shotgun (WGS) entry which is preliminary data.</text>
</comment>
<dbReference type="GO" id="GO:0008483">
    <property type="term" value="F:transaminase activity"/>
    <property type="evidence" value="ECO:0007669"/>
    <property type="project" value="UniProtKB-KW"/>
</dbReference>
<keyword evidence="3" id="KW-0805">Transcription regulation</keyword>
<evidence type="ECO:0000256" key="3">
    <source>
        <dbReference type="ARBA" id="ARBA00023015"/>
    </source>
</evidence>
<organism evidence="8 9">
    <name type="scientific">Labedaea rhizosphaerae</name>
    <dbReference type="NCBI Taxonomy" id="598644"/>
    <lineage>
        <taxon>Bacteria</taxon>
        <taxon>Bacillati</taxon>
        <taxon>Actinomycetota</taxon>
        <taxon>Actinomycetes</taxon>
        <taxon>Pseudonocardiales</taxon>
        <taxon>Pseudonocardiaceae</taxon>
        <taxon>Labedaea</taxon>
    </lineage>
</organism>
<dbReference type="SUPFAM" id="SSF46785">
    <property type="entry name" value="Winged helix' DNA-binding domain"/>
    <property type="match status" value="1"/>
</dbReference>
<evidence type="ECO:0000256" key="5">
    <source>
        <dbReference type="ARBA" id="ARBA00023163"/>
    </source>
</evidence>
<evidence type="ECO:0000256" key="2">
    <source>
        <dbReference type="ARBA" id="ARBA00022898"/>
    </source>
</evidence>
<dbReference type="PANTHER" id="PTHR46577:SF1">
    <property type="entry name" value="HTH-TYPE TRANSCRIPTIONAL REGULATORY PROTEIN GABR"/>
    <property type="match status" value="1"/>
</dbReference>
<dbReference type="Gene3D" id="3.40.640.10">
    <property type="entry name" value="Type I PLP-dependent aspartate aminotransferase-like (Major domain)"/>
    <property type="match status" value="1"/>
</dbReference>
<dbReference type="Pfam" id="PF00155">
    <property type="entry name" value="Aminotran_1_2"/>
    <property type="match status" value="1"/>
</dbReference>
<sequence>MPESWSSVDLHLDDVAGGRGRALAESIRTAIRSGRLRAGEPMPSSRALAADVGVARGTVTAVYDQLAIEGYLQVTPRGVTRVGGPFLARQPDVSSTKQLTEPPLIDLRPGRPDLTLFPRSAWVAATRSVLRAAPASALDYGHPAGPPTLRNALAAYLGRTRGVVTDPDRLVICNGYGQALFLLATLIREQGGTALGLENPSLPQFARTIRRAGLTPCPIAADADGPVIDGLDAAGLAVTPGQQAILGTATHPKRRAALAALAGDLLVIEDDYNGEFRYDRHPAGALQALNPDHIVYVGTASKSLAPGLRLAWLALPPSLVEPVTAIKADVDRHTATVDCLVLAELIEKGGYDRQIRRARTHYRRRRDRLLAALAGTDAQPWPNSVAAGMHVMLRVPPGRDEDEVLATATRNGLRLLGLHSYAWAEADLDPGIAVGYAAPPEHAFATALDALVRTFTTPGRGPSRRAGSGTSPSTRPAPSPGRSRA</sequence>
<dbReference type="InterPro" id="IPR015421">
    <property type="entry name" value="PyrdxlP-dep_Trfase_major"/>
</dbReference>
<dbReference type="GO" id="GO:0030170">
    <property type="term" value="F:pyridoxal phosphate binding"/>
    <property type="evidence" value="ECO:0007669"/>
    <property type="project" value="InterPro"/>
</dbReference>
<dbReference type="InterPro" id="IPR015424">
    <property type="entry name" value="PyrdxlP-dep_Trfase"/>
</dbReference>
<comment type="similarity">
    <text evidence="1">In the C-terminal section; belongs to the class-I pyridoxal-phosphate-dependent aminotransferase family.</text>
</comment>
<keyword evidence="9" id="KW-1185">Reference proteome</keyword>
<evidence type="ECO:0000256" key="1">
    <source>
        <dbReference type="ARBA" id="ARBA00005384"/>
    </source>
</evidence>
<keyword evidence="8" id="KW-0032">Aminotransferase</keyword>
<evidence type="ECO:0000313" key="9">
    <source>
        <dbReference type="Proteomes" id="UP000295444"/>
    </source>
</evidence>
<evidence type="ECO:0000256" key="6">
    <source>
        <dbReference type="SAM" id="MobiDB-lite"/>
    </source>
</evidence>
<dbReference type="Pfam" id="PF00392">
    <property type="entry name" value="GntR"/>
    <property type="match status" value="1"/>
</dbReference>
<keyword evidence="2" id="KW-0663">Pyridoxal phosphate</keyword>
<dbReference type="GO" id="GO:0003700">
    <property type="term" value="F:DNA-binding transcription factor activity"/>
    <property type="evidence" value="ECO:0007669"/>
    <property type="project" value="InterPro"/>
</dbReference>
<dbReference type="OrthoDB" id="5415143at2"/>
<feature type="region of interest" description="Disordered" evidence="6">
    <location>
        <begin position="455"/>
        <end position="485"/>
    </location>
</feature>
<keyword evidence="4" id="KW-0238">DNA-binding</keyword>
<proteinExistence type="inferred from homology"/>